<dbReference type="Pfam" id="PF01397">
    <property type="entry name" value="Terpene_synth"/>
    <property type="match status" value="1"/>
</dbReference>
<organism evidence="7">
    <name type="scientific">Fagus sylvatica</name>
    <name type="common">Beechnut</name>
    <dbReference type="NCBI Taxonomy" id="28930"/>
    <lineage>
        <taxon>Eukaryota</taxon>
        <taxon>Viridiplantae</taxon>
        <taxon>Streptophyta</taxon>
        <taxon>Embryophyta</taxon>
        <taxon>Tracheophyta</taxon>
        <taxon>Spermatophyta</taxon>
        <taxon>Magnoliopsida</taxon>
        <taxon>eudicotyledons</taxon>
        <taxon>Gunneridae</taxon>
        <taxon>Pentapetalae</taxon>
        <taxon>rosids</taxon>
        <taxon>fabids</taxon>
        <taxon>Fagales</taxon>
        <taxon>Fagaceae</taxon>
        <taxon>Fagus</taxon>
    </lineage>
</organism>
<evidence type="ECO:0000256" key="1">
    <source>
        <dbReference type="ARBA" id="ARBA00001946"/>
    </source>
</evidence>
<dbReference type="InterPro" id="IPR008930">
    <property type="entry name" value="Terpenoid_cyclase/PrenylTrfase"/>
</dbReference>
<dbReference type="FunFam" id="1.50.10.130:FF:000001">
    <property type="entry name" value="Isoprene synthase, chloroplastic"/>
    <property type="match status" value="1"/>
</dbReference>
<evidence type="ECO:0008006" key="8">
    <source>
        <dbReference type="Google" id="ProtNLM"/>
    </source>
</evidence>
<reference evidence="7" key="1">
    <citation type="submission" date="2018-02" db="EMBL/GenBank/DDBJ databases">
        <authorList>
            <person name="Cohen D.B."/>
            <person name="Kent A.D."/>
        </authorList>
    </citation>
    <scope>NUCLEOTIDE SEQUENCE</scope>
</reference>
<keyword evidence="2" id="KW-0479">Metal-binding</keyword>
<keyword evidence="3" id="KW-0460">Magnesium</keyword>
<dbReference type="InterPro" id="IPR036965">
    <property type="entry name" value="Terpene_synth_N_sf"/>
</dbReference>
<dbReference type="InterPro" id="IPR044814">
    <property type="entry name" value="Terpene_cyclase_plant_C1"/>
</dbReference>
<dbReference type="SUPFAM" id="SSF48576">
    <property type="entry name" value="Terpenoid synthases"/>
    <property type="match status" value="1"/>
</dbReference>
<evidence type="ECO:0000256" key="2">
    <source>
        <dbReference type="ARBA" id="ARBA00022723"/>
    </source>
</evidence>
<feature type="domain" description="Terpene synthase metal-binding" evidence="6">
    <location>
        <begin position="280"/>
        <end position="396"/>
    </location>
</feature>
<dbReference type="SFLD" id="SFLDG01019">
    <property type="entry name" value="Terpene_Cyclase_Like_1_C_Termi"/>
    <property type="match status" value="1"/>
</dbReference>
<comment type="cofactor">
    <cofactor evidence="1">
        <name>Mg(2+)</name>
        <dbReference type="ChEBI" id="CHEBI:18420"/>
    </cofactor>
</comment>
<dbReference type="Gene3D" id="1.50.10.130">
    <property type="entry name" value="Terpene synthase, N-terminal domain"/>
    <property type="match status" value="1"/>
</dbReference>
<dbReference type="CDD" id="cd00684">
    <property type="entry name" value="Terpene_cyclase_plant_C1"/>
    <property type="match status" value="1"/>
</dbReference>
<dbReference type="InterPro" id="IPR050148">
    <property type="entry name" value="Terpene_synthase-like"/>
</dbReference>
<gene>
    <name evidence="7" type="ORF">FSB_LOCUS56987</name>
</gene>
<dbReference type="PANTHER" id="PTHR31225">
    <property type="entry name" value="OS04G0344100 PROTEIN-RELATED"/>
    <property type="match status" value="1"/>
</dbReference>
<protein>
    <recommendedName>
        <fullName evidence="8">Terpene synthase N-terminal domain-containing protein</fullName>
    </recommendedName>
</protein>
<evidence type="ECO:0000256" key="3">
    <source>
        <dbReference type="ARBA" id="ARBA00022842"/>
    </source>
</evidence>
<dbReference type="Gene3D" id="1.10.600.10">
    <property type="entry name" value="Farnesyl Diphosphate Synthase"/>
    <property type="match status" value="1"/>
</dbReference>
<dbReference type="AlphaFoldDB" id="A0A2N9IXM4"/>
<accession>A0A2N9IXM4</accession>
<dbReference type="Pfam" id="PF03936">
    <property type="entry name" value="Terpene_synth_C"/>
    <property type="match status" value="1"/>
</dbReference>
<dbReference type="GO" id="GO:0010333">
    <property type="term" value="F:terpene synthase activity"/>
    <property type="evidence" value="ECO:0007669"/>
    <property type="project" value="InterPro"/>
</dbReference>
<dbReference type="GO" id="GO:0016102">
    <property type="term" value="P:diterpenoid biosynthetic process"/>
    <property type="evidence" value="ECO:0007669"/>
    <property type="project" value="InterPro"/>
</dbReference>
<dbReference type="InterPro" id="IPR005630">
    <property type="entry name" value="Terpene_synthase_metal-bd"/>
</dbReference>
<dbReference type="InterPro" id="IPR001906">
    <property type="entry name" value="Terpene_synth_N"/>
</dbReference>
<dbReference type="SFLD" id="SFLDS00005">
    <property type="entry name" value="Isoprenoid_Synthase_Type_I"/>
    <property type="match status" value="1"/>
</dbReference>
<evidence type="ECO:0000256" key="4">
    <source>
        <dbReference type="ARBA" id="ARBA00023239"/>
    </source>
</evidence>
<evidence type="ECO:0000313" key="7">
    <source>
        <dbReference type="EMBL" id="SPD29105.1"/>
    </source>
</evidence>
<dbReference type="InterPro" id="IPR034741">
    <property type="entry name" value="Terpene_cyclase-like_1_C"/>
</dbReference>
<dbReference type="GO" id="GO:0000287">
    <property type="term" value="F:magnesium ion binding"/>
    <property type="evidence" value="ECO:0007669"/>
    <property type="project" value="InterPro"/>
</dbReference>
<name>A0A2N9IXM4_FAGSY</name>
<dbReference type="InterPro" id="IPR008949">
    <property type="entry name" value="Isoprenoid_synthase_dom_sf"/>
</dbReference>
<feature type="domain" description="Terpene synthase N-terminal" evidence="5">
    <location>
        <begin position="50"/>
        <end position="223"/>
    </location>
</feature>
<dbReference type="SUPFAM" id="SSF48239">
    <property type="entry name" value="Terpenoid cyclases/Protein prenyltransferases"/>
    <property type="match status" value="1"/>
</dbReference>
<proteinExistence type="predicted"/>
<evidence type="ECO:0000259" key="5">
    <source>
        <dbReference type="Pfam" id="PF01397"/>
    </source>
</evidence>
<dbReference type="EMBL" id="OIVN01006259">
    <property type="protein sequence ID" value="SPD29105.1"/>
    <property type="molecule type" value="Genomic_DNA"/>
</dbReference>
<dbReference type="PANTHER" id="PTHR31225:SF252">
    <property type="entry name" value="TERPENE SYNTHASE 12-RELATED"/>
    <property type="match status" value="1"/>
</dbReference>
<sequence>MFHLCSFTHDLPQYRTKRPLLNYHKLRHFRCLASAHIQDERQSVNYQPSQWSYDFVQSLNNDIVDELYRDRVKKVEEDVMSMINNENADLLETLELIDDVQRLGLGYRFEKDITRVLENFASGCYNERVEKSLHATALSFRLLRQHGFEVSQDVFNSFKEKNGNFKECVGKDVKGMLSLYEASYLAFEGENLLDEAKAFTSMHLKDLKRDVTKSIEEQIIHALELPYHHRMQRLEARWYIEAYSKKEDANRALLELAKLDFNIVQSVHQRELQDMSRWWKSMGLANKLSFARDRLMECFFWAVGMVYEPQFSHLRKGLTKVTALITTIDDVYDVYGTLDELVLFTDAVERWDINAIKTLPDEMKLCFLALYNTVNEMVFDTLKENGENILPYLTKANCHKASAWGLREIPRPLTMAVHYFSTLQ</sequence>
<evidence type="ECO:0000259" key="6">
    <source>
        <dbReference type="Pfam" id="PF03936"/>
    </source>
</evidence>
<keyword evidence="4" id="KW-0456">Lyase</keyword>